<keyword evidence="1" id="KW-1133">Transmembrane helix</keyword>
<dbReference type="Proteomes" id="UP000800200">
    <property type="component" value="Unassembled WGS sequence"/>
</dbReference>
<sequence>TEEDIQSLSRTDAFTKAFVIGQSSWLIIQTIVRVLAGLAITQLEPVTVAYILCALAMYWFWWDTP</sequence>
<name>A0A6A6EN58_9PEZI</name>
<dbReference type="PANTHER" id="PTHR35043:SF7">
    <property type="entry name" value="TRANSCRIPTION FACTOR DOMAIN-CONTAINING PROTEIN"/>
    <property type="match status" value="1"/>
</dbReference>
<feature type="transmembrane region" description="Helical" evidence="1">
    <location>
        <begin position="17"/>
        <end position="36"/>
    </location>
</feature>
<keyword evidence="1" id="KW-0812">Transmembrane</keyword>
<feature type="non-terminal residue" evidence="2">
    <location>
        <position position="1"/>
    </location>
</feature>
<evidence type="ECO:0000256" key="1">
    <source>
        <dbReference type="SAM" id="Phobius"/>
    </source>
</evidence>
<feature type="non-terminal residue" evidence="2">
    <location>
        <position position="65"/>
    </location>
</feature>
<dbReference type="OrthoDB" id="9451547at2759"/>
<evidence type="ECO:0000313" key="2">
    <source>
        <dbReference type="EMBL" id="KAF2192199.1"/>
    </source>
</evidence>
<dbReference type="PANTHER" id="PTHR35043">
    <property type="entry name" value="TRANSCRIPTION FACTOR DOMAIN-CONTAINING PROTEIN"/>
    <property type="match status" value="1"/>
</dbReference>
<reference evidence="2" key="1">
    <citation type="journal article" date="2020" name="Stud. Mycol.">
        <title>101 Dothideomycetes genomes: a test case for predicting lifestyles and emergence of pathogens.</title>
        <authorList>
            <person name="Haridas S."/>
            <person name="Albert R."/>
            <person name="Binder M."/>
            <person name="Bloem J."/>
            <person name="Labutti K."/>
            <person name="Salamov A."/>
            <person name="Andreopoulos B."/>
            <person name="Baker S."/>
            <person name="Barry K."/>
            <person name="Bills G."/>
            <person name="Bluhm B."/>
            <person name="Cannon C."/>
            <person name="Castanera R."/>
            <person name="Culley D."/>
            <person name="Daum C."/>
            <person name="Ezra D."/>
            <person name="Gonzalez J."/>
            <person name="Henrissat B."/>
            <person name="Kuo A."/>
            <person name="Liang C."/>
            <person name="Lipzen A."/>
            <person name="Lutzoni F."/>
            <person name="Magnuson J."/>
            <person name="Mondo S."/>
            <person name="Nolan M."/>
            <person name="Ohm R."/>
            <person name="Pangilinan J."/>
            <person name="Park H.-J."/>
            <person name="Ramirez L."/>
            <person name="Alfaro M."/>
            <person name="Sun H."/>
            <person name="Tritt A."/>
            <person name="Yoshinaga Y."/>
            <person name="Zwiers L.-H."/>
            <person name="Turgeon B."/>
            <person name="Goodwin S."/>
            <person name="Spatafora J."/>
            <person name="Crous P."/>
            <person name="Grigoriev I."/>
        </authorList>
    </citation>
    <scope>NUCLEOTIDE SEQUENCE</scope>
    <source>
        <strain evidence="2">CBS 207.26</strain>
    </source>
</reference>
<evidence type="ECO:0000313" key="3">
    <source>
        <dbReference type="Proteomes" id="UP000800200"/>
    </source>
</evidence>
<accession>A0A6A6EN58</accession>
<dbReference type="EMBL" id="ML994615">
    <property type="protein sequence ID" value="KAF2192199.1"/>
    <property type="molecule type" value="Genomic_DNA"/>
</dbReference>
<keyword evidence="1" id="KW-0472">Membrane</keyword>
<feature type="transmembrane region" description="Helical" evidence="1">
    <location>
        <begin position="43"/>
        <end position="62"/>
    </location>
</feature>
<proteinExistence type="predicted"/>
<protein>
    <submittedName>
        <fullName evidence="2">Uncharacterized protein</fullName>
    </submittedName>
</protein>
<organism evidence="2 3">
    <name type="scientific">Zopfia rhizophila CBS 207.26</name>
    <dbReference type="NCBI Taxonomy" id="1314779"/>
    <lineage>
        <taxon>Eukaryota</taxon>
        <taxon>Fungi</taxon>
        <taxon>Dikarya</taxon>
        <taxon>Ascomycota</taxon>
        <taxon>Pezizomycotina</taxon>
        <taxon>Dothideomycetes</taxon>
        <taxon>Dothideomycetes incertae sedis</taxon>
        <taxon>Zopfiaceae</taxon>
        <taxon>Zopfia</taxon>
    </lineage>
</organism>
<gene>
    <name evidence="2" type="ORF">K469DRAFT_524257</name>
</gene>
<keyword evidence="3" id="KW-1185">Reference proteome</keyword>
<dbReference type="AlphaFoldDB" id="A0A6A6EN58"/>